<comment type="caution">
    <text evidence="1">The sequence shown here is derived from an EMBL/GenBank/DDBJ whole genome shotgun (WGS) entry which is preliminary data.</text>
</comment>
<sequence length="380" mass="43531">MEEKDLDLIPYPDRTTVVIAAHIMNMDLDSIFYEVTEELDSLIKGHQFYKEIDKTKCLAKEAAVSYFRNCHQVLVDYLKNYSRRFSSVEWLWYLRRVPNEVFSVGSDSKVTAGRRRLIAEIISSMSTKICPVAIGQENNILFSTDKEDIWEVIAFCVGAIYLYRIEVKIRIAGKGSKFRFTENFPVLPESLVDEHMNYAIDIYDNRLEQVNFAYFGRTGTVVAEFYEKNKHEKFSTKSGVPVILGVFPVKPTIHETYIGPVGSRKTFSMITNYAPALIALNRLSKLLHNMELPNIAVRETLGALITLLKIMIPAIHRSAVALYTIERTGYYVADDKFINQQSKSAGKTINQELETIFPTICFDKTIEEALFFFEETIEPS</sequence>
<organism evidence="1 2">
    <name type="scientific">SAR324 cluster bacterium</name>
    <dbReference type="NCBI Taxonomy" id="2024889"/>
    <lineage>
        <taxon>Bacteria</taxon>
        <taxon>Deltaproteobacteria</taxon>
        <taxon>SAR324 cluster</taxon>
    </lineage>
</organism>
<evidence type="ECO:0000313" key="2">
    <source>
        <dbReference type="Proteomes" id="UP000524246"/>
    </source>
</evidence>
<reference evidence="1 2" key="1">
    <citation type="journal article" date="2020" name="Biotechnol. Biofuels">
        <title>New insights from the biogas microbiome by comprehensive genome-resolved metagenomics of nearly 1600 species originating from multiple anaerobic digesters.</title>
        <authorList>
            <person name="Campanaro S."/>
            <person name="Treu L."/>
            <person name="Rodriguez-R L.M."/>
            <person name="Kovalovszki A."/>
            <person name="Ziels R.M."/>
            <person name="Maus I."/>
            <person name="Zhu X."/>
            <person name="Kougias P.G."/>
            <person name="Basile A."/>
            <person name="Luo G."/>
            <person name="Schluter A."/>
            <person name="Konstantinidis K.T."/>
            <person name="Angelidaki I."/>
        </authorList>
    </citation>
    <scope>NUCLEOTIDE SEQUENCE [LARGE SCALE GENOMIC DNA]</scope>
    <source>
        <strain evidence="1">AS27yjCOA_65</strain>
    </source>
</reference>
<dbReference type="EMBL" id="JAAZON010000030">
    <property type="protein sequence ID" value="NMC61703.1"/>
    <property type="molecule type" value="Genomic_DNA"/>
</dbReference>
<protein>
    <submittedName>
        <fullName evidence="1">Uncharacterized protein</fullName>
    </submittedName>
</protein>
<feature type="non-terminal residue" evidence="1">
    <location>
        <position position="380"/>
    </location>
</feature>
<accession>A0A7X9FP24</accession>
<dbReference type="Proteomes" id="UP000524246">
    <property type="component" value="Unassembled WGS sequence"/>
</dbReference>
<gene>
    <name evidence="1" type="ORF">GYA55_00900</name>
</gene>
<evidence type="ECO:0000313" key="1">
    <source>
        <dbReference type="EMBL" id="NMC61703.1"/>
    </source>
</evidence>
<name>A0A7X9FP24_9DELT</name>
<proteinExistence type="predicted"/>
<dbReference type="AlphaFoldDB" id="A0A7X9FP24"/>